<dbReference type="InterPro" id="IPR058542">
    <property type="entry name" value="IQ_SCN5A_C"/>
</dbReference>
<feature type="compositionally biased region" description="Polar residues" evidence="6">
    <location>
        <begin position="39"/>
        <end position="84"/>
    </location>
</feature>
<comment type="caution">
    <text evidence="8">The sequence shown here is derived from an EMBL/GenBank/DDBJ whole genome shotgun (WGS) entry which is preliminary data.</text>
</comment>
<evidence type="ECO:0000256" key="5">
    <source>
        <dbReference type="ARBA" id="ARBA00024341"/>
    </source>
</evidence>
<keyword evidence="3" id="KW-0112">Calmodulin-binding</keyword>
<feature type="region of interest" description="Disordered" evidence="6">
    <location>
        <begin position="213"/>
        <end position="238"/>
    </location>
</feature>
<evidence type="ECO:0000313" key="9">
    <source>
        <dbReference type="Proteomes" id="UP001605036"/>
    </source>
</evidence>
<dbReference type="Gene3D" id="1.20.5.1190">
    <property type="entry name" value="iswi atpase"/>
    <property type="match status" value="1"/>
</dbReference>
<accession>A0ABD1Y4B4</accession>
<keyword evidence="4" id="KW-0472">Membrane</keyword>
<feature type="region of interest" description="Disordered" evidence="6">
    <location>
        <begin position="272"/>
        <end position="291"/>
    </location>
</feature>
<evidence type="ECO:0000259" key="7">
    <source>
        <dbReference type="Pfam" id="PF24609"/>
    </source>
</evidence>
<protein>
    <recommendedName>
        <fullName evidence="7">SCN5A-like C-terminal IQ motif domain-containing protein</fullName>
    </recommendedName>
</protein>
<proteinExistence type="inferred from homology"/>
<dbReference type="AlphaFoldDB" id="A0ABD1Y4B4"/>
<dbReference type="CDD" id="cd23767">
    <property type="entry name" value="IQCD"/>
    <property type="match status" value="1"/>
</dbReference>
<dbReference type="InterPro" id="IPR000048">
    <property type="entry name" value="IQ_motif_EF-hand-BS"/>
</dbReference>
<keyword evidence="2" id="KW-1003">Cell membrane</keyword>
<dbReference type="EMBL" id="JBHFFA010000006">
    <property type="protein sequence ID" value="KAL2621599.1"/>
    <property type="molecule type" value="Genomic_DNA"/>
</dbReference>
<sequence length="446" mass="48843">MGKASAWLSILKAKLHLHGNVDAKKISHPQNGHHDNASADDNSVKSQSGATTSNLRALGPSQSKKIDNTNFSNSGGSEWISSRKPTIKPADVGTPATGIMVSKASANGLTRKPSSNARLKLVGGALSAQKNRSSAIAHMGEIVRTNGGAAGIRRMMEEWAATVIQTAFRKYLARQALKALKGLVRLQALVRGHLVRRRIEALVRIQARAFHRRSRTTDTCNSQQQQQQQRWQNSRGPPEVVIPELRSSLINSGIGSINSGLGSIKIRRERRSSAGDAEYDHSRPWNSNTDSRSVAELQAMLKLKQLATMDTMDVDEMPVLPPKKEKSRPKNGRVSRPPTPRKDRSAQRPAPFSEEFSIPTTPGRSGRVTVGKFAESQEISVASLELPSNRTSKGKASRGPTAYAVDEFEVQDLLSKDVSSTRGRELAFALLKALKEERESRDDEHY</sequence>
<keyword evidence="9" id="KW-1185">Reference proteome</keyword>
<comment type="similarity">
    <text evidence="5">Belongs to the IQD family.</text>
</comment>
<dbReference type="GO" id="GO:0005516">
    <property type="term" value="F:calmodulin binding"/>
    <property type="evidence" value="ECO:0007669"/>
    <property type="project" value="UniProtKB-KW"/>
</dbReference>
<reference evidence="8 9" key="1">
    <citation type="submission" date="2024-09" db="EMBL/GenBank/DDBJ databases">
        <title>Chromosome-scale assembly of Riccia fluitans.</title>
        <authorList>
            <person name="Paukszto L."/>
            <person name="Sawicki J."/>
            <person name="Karawczyk K."/>
            <person name="Piernik-Szablinska J."/>
            <person name="Szczecinska M."/>
            <person name="Mazdziarz M."/>
        </authorList>
    </citation>
    <scope>NUCLEOTIDE SEQUENCE [LARGE SCALE GENOMIC DNA]</scope>
    <source>
        <strain evidence="8">Rf_01</strain>
        <tissue evidence="8">Aerial parts of the thallus</tissue>
    </source>
</reference>
<dbReference type="PANTHER" id="PTHR32295:SF6">
    <property type="entry name" value="PROTEIN IQ-DOMAIN 18"/>
    <property type="match status" value="1"/>
</dbReference>
<comment type="subcellular location">
    <subcellularLocation>
        <location evidence="1">Cell membrane</location>
    </subcellularLocation>
</comment>
<dbReference type="PROSITE" id="PS50096">
    <property type="entry name" value="IQ"/>
    <property type="match status" value="2"/>
</dbReference>
<dbReference type="PANTHER" id="PTHR32295">
    <property type="entry name" value="IQ-DOMAIN 5-RELATED"/>
    <property type="match status" value="1"/>
</dbReference>
<feature type="domain" description="SCN5A-like C-terminal IQ motif" evidence="7">
    <location>
        <begin position="153"/>
        <end position="181"/>
    </location>
</feature>
<evidence type="ECO:0000256" key="3">
    <source>
        <dbReference type="ARBA" id="ARBA00022860"/>
    </source>
</evidence>
<dbReference type="Pfam" id="PF00612">
    <property type="entry name" value="IQ"/>
    <property type="match status" value="1"/>
</dbReference>
<gene>
    <name evidence="8" type="ORF">R1flu_001804</name>
</gene>
<organism evidence="8 9">
    <name type="scientific">Riccia fluitans</name>
    <dbReference type="NCBI Taxonomy" id="41844"/>
    <lineage>
        <taxon>Eukaryota</taxon>
        <taxon>Viridiplantae</taxon>
        <taxon>Streptophyta</taxon>
        <taxon>Embryophyta</taxon>
        <taxon>Marchantiophyta</taxon>
        <taxon>Marchantiopsida</taxon>
        <taxon>Marchantiidae</taxon>
        <taxon>Marchantiales</taxon>
        <taxon>Ricciaceae</taxon>
        <taxon>Riccia</taxon>
    </lineage>
</organism>
<name>A0ABD1Y4B4_9MARC</name>
<feature type="region of interest" description="Disordered" evidence="6">
    <location>
        <begin position="312"/>
        <end position="368"/>
    </location>
</feature>
<evidence type="ECO:0000256" key="2">
    <source>
        <dbReference type="ARBA" id="ARBA00022475"/>
    </source>
</evidence>
<evidence type="ECO:0000256" key="4">
    <source>
        <dbReference type="ARBA" id="ARBA00023136"/>
    </source>
</evidence>
<dbReference type="Pfam" id="PF24609">
    <property type="entry name" value="IQ_SCN5A_C"/>
    <property type="match status" value="1"/>
</dbReference>
<evidence type="ECO:0000256" key="6">
    <source>
        <dbReference type="SAM" id="MobiDB-lite"/>
    </source>
</evidence>
<evidence type="ECO:0000256" key="1">
    <source>
        <dbReference type="ARBA" id="ARBA00004236"/>
    </source>
</evidence>
<dbReference type="Proteomes" id="UP001605036">
    <property type="component" value="Unassembled WGS sequence"/>
</dbReference>
<evidence type="ECO:0000313" key="8">
    <source>
        <dbReference type="EMBL" id="KAL2621599.1"/>
    </source>
</evidence>
<feature type="region of interest" description="Disordered" evidence="6">
    <location>
        <begin position="24"/>
        <end position="93"/>
    </location>
</feature>